<feature type="chain" id="PRO_5040789239" evidence="1">
    <location>
        <begin position="20"/>
        <end position="247"/>
    </location>
</feature>
<accession>A0A9X1YK97</accession>
<keyword evidence="3" id="KW-1185">Reference proteome</keyword>
<evidence type="ECO:0000313" key="3">
    <source>
        <dbReference type="Proteomes" id="UP001139353"/>
    </source>
</evidence>
<evidence type="ECO:0000256" key="1">
    <source>
        <dbReference type="SAM" id="SignalP"/>
    </source>
</evidence>
<dbReference type="Proteomes" id="UP001139353">
    <property type="component" value="Unassembled WGS sequence"/>
</dbReference>
<gene>
    <name evidence="2" type="ORF">LPC04_17290</name>
</gene>
<evidence type="ECO:0000313" key="2">
    <source>
        <dbReference type="EMBL" id="MCK9687461.1"/>
    </source>
</evidence>
<proteinExistence type="predicted"/>
<dbReference type="EMBL" id="JAJLJH010000004">
    <property type="protein sequence ID" value="MCK9687461.1"/>
    <property type="molecule type" value="Genomic_DNA"/>
</dbReference>
<dbReference type="RefSeq" id="WP_275683499.1">
    <property type="nucleotide sequence ID" value="NZ_JAJLJH010000004.1"/>
</dbReference>
<keyword evidence="1" id="KW-0732">Signal</keyword>
<name>A0A9X1YK97_9BURK</name>
<reference evidence="2" key="1">
    <citation type="submission" date="2021-11" db="EMBL/GenBank/DDBJ databases">
        <title>BS-T2-15 a new species belonging to the Comamonadaceae family isolated from the soil of a French oak forest.</title>
        <authorList>
            <person name="Mieszkin S."/>
            <person name="Alain K."/>
        </authorList>
    </citation>
    <scope>NUCLEOTIDE SEQUENCE</scope>
    <source>
        <strain evidence="2">BS-T2-15</strain>
    </source>
</reference>
<feature type="signal peptide" evidence="1">
    <location>
        <begin position="1"/>
        <end position="19"/>
    </location>
</feature>
<organism evidence="2 3">
    <name type="scientific">Scleromatobacter humisilvae</name>
    <dbReference type="NCBI Taxonomy" id="2897159"/>
    <lineage>
        <taxon>Bacteria</taxon>
        <taxon>Pseudomonadati</taxon>
        <taxon>Pseudomonadota</taxon>
        <taxon>Betaproteobacteria</taxon>
        <taxon>Burkholderiales</taxon>
        <taxon>Sphaerotilaceae</taxon>
        <taxon>Scleromatobacter</taxon>
    </lineage>
</organism>
<protein>
    <submittedName>
        <fullName evidence="2">Uncharacterized protein</fullName>
    </submittedName>
</protein>
<dbReference type="AlphaFoldDB" id="A0A9X1YK97"/>
<sequence length="247" mass="27328">MRSLLVPILSALLAAPLLAAEQPASAPASDAQPAISARPVHKLYVDVPPYYFSGDKLNSPAKVNVDPDWDKLLSSANRNDIRRAEEGIGANPGLVKPQTLLALAMRLYDVDLRDDAVFWYYVGRSRFLTMQAVLDMRSLQLVRSAAIVQSFINATEPAMDGYAMCSVARQEEIERRAIDWVAAHPYKLLGYTELPAVADDRNAALAAAIQALRDDLQRETTALADPKMLAALQERRAATHDHERFCW</sequence>
<comment type="caution">
    <text evidence="2">The sequence shown here is derived from an EMBL/GenBank/DDBJ whole genome shotgun (WGS) entry which is preliminary data.</text>
</comment>